<evidence type="ECO:0000259" key="2">
    <source>
        <dbReference type="Pfam" id="PF13581"/>
    </source>
</evidence>
<reference evidence="3" key="1">
    <citation type="submission" date="2022-10" db="EMBL/GenBank/DDBJ databases">
        <title>The complete genomes of actinobacterial strains from the NBC collection.</title>
        <authorList>
            <person name="Joergensen T.S."/>
            <person name="Alvarez Arevalo M."/>
            <person name="Sterndorff E.B."/>
            <person name="Faurdal D."/>
            <person name="Vuksanovic O."/>
            <person name="Mourched A.-S."/>
            <person name="Charusanti P."/>
            <person name="Shaw S."/>
            <person name="Blin K."/>
            <person name="Weber T."/>
        </authorList>
    </citation>
    <scope>NUCLEOTIDE SEQUENCE</scope>
    <source>
        <strain evidence="3">NBC_00003</strain>
    </source>
</reference>
<dbReference type="SUPFAM" id="SSF55874">
    <property type="entry name" value="ATPase domain of HSP90 chaperone/DNA topoisomerase II/histidine kinase"/>
    <property type="match status" value="1"/>
</dbReference>
<keyword evidence="1" id="KW-0418">Kinase</keyword>
<dbReference type="CDD" id="cd16936">
    <property type="entry name" value="HATPase_RsbW-like"/>
    <property type="match status" value="1"/>
</dbReference>
<evidence type="ECO:0000313" key="3">
    <source>
        <dbReference type="EMBL" id="WTW62370.1"/>
    </source>
</evidence>
<dbReference type="Pfam" id="PF13581">
    <property type="entry name" value="HATPase_c_2"/>
    <property type="match status" value="1"/>
</dbReference>
<name>A0AAU2V549_9ACTN</name>
<keyword evidence="3" id="KW-0547">Nucleotide-binding</keyword>
<dbReference type="Gene3D" id="3.30.565.10">
    <property type="entry name" value="Histidine kinase-like ATPase, C-terminal domain"/>
    <property type="match status" value="1"/>
</dbReference>
<sequence length="143" mass="15198">MRVFRKRFASTRRAAVLARRLAQGQLDAWGIPHDSEASDTAALIVAELASNAVLHAYVSGRGFELGLLLREDGVLRIEVTDTRADKALPVVAGGAPDDSESGRGLLIVQGFADHWGTTEGPPPLKTVWAQLAVGEGDFVRAPG</sequence>
<organism evidence="3">
    <name type="scientific">Streptomyces sp. NBC_00003</name>
    <dbReference type="NCBI Taxonomy" id="2903608"/>
    <lineage>
        <taxon>Bacteria</taxon>
        <taxon>Bacillati</taxon>
        <taxon>Actinomycetota</taxon>
        <taxon>Actinomycetes</taxon>
        <taxon>Kitasatosporales</taxon>
        <taxon>Streptomycetaceae</taxon>
        <taxon>Streptomyces</taxon>
    </lineage>
</organism>
<protein>
    <submittedName>
        <fullName evidence="3">ATP-binding protein</fullName>
    </submittedName>
</protein>
<dbReference type="EMBL" id="CP108318">
    <property type="protein sequence ID" value="WTW62370.1"/>
    <property type="molecule type" value="Genomic_DNA"/>
</dbReference>
<dbReference type="PANTHER" id="PTHR35526">
    <property type="entry name" value="ANTI-SIGMA-F FACTOR RSBW-RELATED"/>
    <property type="match status" value="1"/>
</dbReference>
<keyword evidence="1" id="KW-0808">Transferase</keyword>
<keyword evidence="3" id="KW-0067">ATP-binding</keyword>
<evidence type="ECO:0000256" key="1">
    <source>
        <dbReference type="ARBA" id="ARBA00022527"/>
    </source>
</evidence>
<dbReference type="PANTHER" id="PTHR35526:SF3">
    <property type="entry name" value="ANTI-SIGMA-F FACTOR RSBW"/>
    <property type="match status" value="1"/>
</dbReference>
<feature type="domain" description="Histidine kinase/HSP90-like ATPase" evidence="2">
    <location>
        <begin position="10"/>
        <end position="117"/>
    </location>
</feature>
<proteinExistence type="predicted"/>
<dbReference type="GO" id="GO:0005524">
    <property type="term" value="F:ATP binding"/>
    <property type="evidence" value="ECO:0007669"/>
    <property type="project" value="UniProtKB-KW"/>
</dbReference>
<keyword evidence="1" id="KW-0723">Serine/threonine-protein kinase</keyword>
<dbReference type="AlphaFoldDB" id="A0AAU2V549"/>
<dbReference type="InterPro" id="IPR003594">
    <property type="entry name" value="HATPase_dom"/>
</dbReference>
<dbReference type="GO" id="GO:0004674">
    <property type="term" value="F:protein serine/threonine kinase activity"/>
    <property type="evidence" value="ECO:0007669"/>
    <property type="project" value="UniProtKB-KW"/>
</dbReference>
<gene>
    <name evidence="3" type="ORF">OG549_17875</name>
</gene>
<accession>A0AAU2V549</accession>
<dbReference type="InterPro" id="IPR050267">
    <property type="entry name" value="Anti-sigma-factor_SerPK"/>
</dbReference>
<dbReference type="InterPro" id="IPR036890">
    <property type="entry name" value="HATPase_C_sf"/>
</dbReference>